<proteinExistence type="predicted"/>
<dbReference type="PANTHER" id="PTHR48081">
    <property type="entry name" value="AB HYDROLASE SUPERFAMILY PROTEIN C4A8.06C"/>
    <property type="match status" value="1"/>
</dbReference>
<dbReference type="InterPro" id="IPR013094">
    <property type="entry name" value="AB_hydrolase_3"/>
</dbReference>
<dbReference type="InterPro" id="IPR050300">
    <property type="entry name" value="GDXG_lipolytic_enzyme"/>
</dbReference>
<dbReference type="HOGENOM" id="CLU_012494_13_1_6"/>
<organism evidence="3 4">
    <name type="scientific">Glaciecola nitratireducens (strain JCM 12485 / KCTC 12276 / FR1064)</name>
    <dbReference type="NCBI Taxonomy" id="1085623"/>
    <lineage>
        <taxon>Bacteria</taxon>
        <taxon>Pseudomonadati</taxon>
        <taxon>Pseudomonadota</taxon>
        <taxon>Gammaproteobacteria</taxon>
        <taxon>Alteromonadales</taxon>
        <taxon>Alteromonadaceae</taxon>
        <taxon>Brumicola</taxon>
    </lineage>
</organism>
<dbReference type="RefSeq" id="WP_014110273.1">
    <property type="nucleotide sequence ID" value="NC_016041.1"/>
</dbReference>
<sequence>MAMLYLSFITLISMLFFRKRMPGRDWKTEFYARLFKRFFLAAGKKGPQWSRKVIESVPSKSSAMKRITVEEIELAKVPAQKITPHALDTEVSRVIVYIHGGGYVTGSAKAYLAFVASVADKSQLLTYSLDYRLSPEFPFPTPQEDCYAAISEIAMRHPNQQLILMGDSAGGALCISTCLHGDDSLRSRIHGLGLISPWVDPISSSGTMISNQPNDMFTLDILAKGYAQHIQGADPMDTRVNFSQAQLGKLPPMQIQIAGGEVFFDQIMKFSERAKAENVPTSTEVFASQFHVFQTIALHFEDSKRALASLVAFARN</sequence>
<dbReference type="STRING" id="1085623.GNIT_3308"/>
<dbReference type="EMBL" id="CP003060">
    <property type="protein sequence ID" value="AEP31402.1"/>
    <property type="molecule type" value="Genomic_DNA"/>
</dbReference>
<evidence type="ECO:0000259" key="2">
    <source>
        <dbReference type="Pfam" id="PF07859"/>
    </source>
</evidence>
<gene>
    <name evidence="3" type="ordered locus">GNIT_3308</name>
</gene>
<keyword evidence="1 3" id="KW-0378">Hydrolase</keyword>
<accession>G4QEC8</accession>
<dbReference type="Pfam" id="PF07859">
    <property type="entry name" value="Abhydrolase_3"/>
    <property type="match status" value="1"/>
</dbReference>
<dbReference type="eggNOG" id="COG0657">
    <property type="taxonomic scope" value="Bacteria"/>
</dbReference>
<reference evidence="3 4" key="1">
    <citation type="journal article" date="2011" name="J. Bacteriol.">
        <title>Complete genome sequence of seawater bacterium Glaciecola nitratireducens FR1064T.</title>
        <authorList>
            <person name="Bian F."/>
            <person name="Qin Q.L."/>
            <person name="Xie B.B."/>
            <person name="Shu Y.L."/>
            <person name="Zhang X.Y."/>
            <person name="Yu Y."/>
            <person name="Chen B."/>
            <person name="Chen X.L."/>
            <person name="Zhou B.C."/>
            <person name="Zhang Y.Z."/>
        </authorList>
    </citation>
    <scope>NUCLEOTIDE SEQUENCE [LARGE SCALE GENOMIC DNA]</scope>
    <source>
        <strain evidence="4">JCM 12485 / KCTC 12276 / FR1064</strain>
    </source>
</reference>
<dbReference type="Gene3D" id="3.40.50.1820">
    <property type="entry name" value="alpha/beta hydrolase"/>
    <property type="match status" value="1"/>
</dbReference>
<dbReference type="InterPro" id="IPR029058">
    <property type="entry name" value="AB_hydrolase_fold"/>
</dbReference>
<name>G4QEC8_GLANF</name>
<dbReference type="SUPFAM" id="SSF53474">
    <property type="entry name" value="alpha/beta-Hydrolases"/>
    <property type="match status" value="1"/>
</dbReference>
<feature type="domain" description="Alpha/beta hydrolase fold-3" evidence="2">
    <location>
        <begin position="95"/>
        <end position="294"/>
    </location>
</feature>
<dbReference type="OrthoDB" id="9806180at2"/>
<keyword evidence="4" id="KW-1185">Reference proteome</keyword>
<evidence type="ECO:0000256" key="1">
    <source>
        <dbReference type="ARBA" id="ARBA00022801"/>
    </source>
</evidence>
<dbReference type="KEGG" id="gni:GNIT_3308"/>
<evidence type="ECO:0000313" key="3">
    <source>
        <dbReference type="EMBL" id="AEP31402.1"/>
    </source>
</evidence>
<dbReference type="PANTHER" id="PTHR48081:SF8">
    <property type="entry name" value="ALPHA_BETA HYDROLASE FOLD-3 DOMAIN-CONTAINING PROTEIN-RELATED"/>
    <property type="match status" value="1"/>
</dbReference>
<evidence type="ECO:0000313" key="4">
    <source>
        <dbReference type="Proteomes" id="UP000009282"/>
    </source>
</evidence>
<dbReference type="Proteomes" id="UP000009282">
    <property type="component" value="Chromosome"/>
</dbReference>
<protein>
    <submittedName>
        <fullName evidence="3">Alpha/beta hydrolase fold-3 domain protein</fullName>
    </submittedName>
</protein>
<dbReference type="AlphaFoldDB" id="G4QEC8"/>
<dbReference type="GO" id="GO:0016787">
    <property type="term" value="F:hydrolase activity"/>
    <property type="evidence" value="ECO:0007669"/>
    <property type="project" value="UniProtKB-KW"/>
</dbReference>